<organism evidence="3">
    <name type="scientific">Guillardia theta (strain CCMP2712)</name>
    <name type="common">Cryptophyte</name>
    <dbReference type="NCBI Taxonomy" id="905079"/>
    <lineage>
        <taxon>Eukaryota</taxon>
        <taxon>Cryptophyceae</taxon>
        <taxon>Pyrenomonadales</taxon>
        <taxon>Geminigeraceae</taxon>
        <taxon>Guillardia</taxon>
    </lineage>
</organism>
<feature type="region of interest" description="Disordered" evidence="2">
    <location>
        <begin position="157"/>
        <end position="178"/>
    </location>
</feature>
<evidence type="ECO:0000313" key="3">
    <source>
        <dbReference type="EMBL" id="EKX38050.1"/>
    </source>
</evidence>
<evidence type="ECO:0000256" key="2">
    <source>
        <dbReference type="SAM" id="MobiDB-lite"/>
    </source>
</evidence>
<sequence>MNAHEGEKQDPSRSPSWLQPFQEAEMRAQLAKSGVTFTSSYEAAARQVRLGQLVEEEDRLTELRLSEPSNLTPRTRSQRAEEVQRRLQALRERVQKSNNAIRKQIEESCPAEALTERYSQEEVHKRIEKLKVLARKLEGANRTEELPTADMLRQLVQKKVSRETSSDDMSGSTETTDRQRGIARMCCGTFFL</sequence>
<protein>
    <submittedName>
        <fullName evidence="3 4">Uncharacterized protein</fullName>
    </submittedName>
</protein>
<evidence type="ECO:0000256" key="1">
    <source>
        <dbReference type="SAM" id="Coils"/>
    </source>
</evidence>
<dbReference type="GeneID" id="17294734"/>
<reference evidence="4" key="3">
    <citation type="submission" date="2016-03" db="UniProtKB">
        <authorList>
            <consortium name="EnsemblProtists"/>
        </authorList>
    </citation>
    <scope>IDENTIFICATION</scope>
</reference>
<keyword evidence="1" id="KW-0175">Coiled coil</keyword>
<accession>L1IQE4</accession>
<gene>
    <name evidence="3" type="ORF">GUITHDRAFT_115812</name>
</gene>
<dbReference type="KEGG" id="gtt:GUITHDRAFT_115812"/>
<dbReference type="EMBL" id="JH993052">
    <property type="protein sequence ID" value="EKX38050.1"/>
    <property type="molecule type" value="Genomic_DNA"/>
</dbReference>
<name>L1IQE4_GUITC</name>
<dbReference type="AlphaFoldDB" id="L1IQE4"/>
<reference evidence="5" key="2">
    <citation type="submission" date="2012-11" db="EMBL/GenBank/DDBJ databases">
        <authorList>
            <person name="Kuo A."/>
            <person name="Curtis B.A."/>
            <person name="Tanifuji G."/>
            <person name="Burki F."/>
            <person name="Gruber A."/>
            <person name="Irimia M."/>
            <person name="Maruyama S."/>
            <person name="Arias M.C."/>
            <person name="Ball S.G."/>
            <person name="Gile G.H."/>
            <person name="Hirakawa Y."/>
            <person name="Hopkins J.F."/>
            <person name="Rensing S.A."/>
            <person name="Schmutz J."/>
            <person name="Symeonidi A."/>
            <person name="Elias M."/>
            <person name="Eveleigh R.J."/>
            <person name="Herman E.K."/>
            <person name="Klute M.J."/>
            <person name="Nakayama T."/>
            <person name="Obornik M."/>
            <person name="Reyes-Prieto A."/>
            <person name="Armbrust E.V."/>
            <person name="Aves S.J."/>
            <person name="Beiko R.G."/>
            <person name="Coutinho P."/>
            <person name="Dacks J.B."/>
            <person name="Durnford D.G."/>
            <person name="Fast N.M."/>
            <person name="Green B.R."/>
            <person name="Grisdale C."/>
            <person name="Hempe F."/>
            <person name="Henrissat B."/>
            <person name="Hoppner M.P."/>
            <person name="Ishida K.-I."/>
            <person name="Kim E."/>
            <person name="Koreny L."/>
            <person name="Kroth P.G."/>
            <person name="Liu Y."/>
            <person name="Malik S.-B."/>
            <person name="Maier U.G."/>
            <person name="McRose D."/>
            <person name="Mock T."/>
            <person name="Neilson J.A."/>
            <person name="Onodera N.T."/>
            <person name="Poole A.M."/>
            <person name="Pritham E.J."/>
            <person name="Richards T.A."/>
            <person name="Rocap G."/>
            <person name="Roy S.W."/>
            <person name="Sarai C."/>
            <person name="Schaack S."/>
            <person name="Shirato S."/>
            <person name="Slamovits C.H."/>
            <person name="Spencer D.F."/>
            <person name="Suzuki S."/>
            <person name="Worden A.Z."/>
            <person name="Zauner S."/>
            <person name="Barry K."/>
            <person name="Bell C."/>
            <person name="Bharti A.K."/>
            <person name="Crow J.A."/>
            <person name="Grimwood J."/>
            <person name="Kramer R."/>
            <person name="Lindquist E."/>
            <person name="Lucas S."/>
            <person name="Salamov A."/>
            <person name="McFadden G.I."/>
            <person name="Lane C.E."/>
            <person name="Keeling P.J."/>
            <person name="Gray M.W."/>
            <person name="Grigoriev I.V."/>
            <person name="Archibald J.M."/>
        </authorList>
    </citation>
    <scope>NUCLEOTIDE SEQUENCE</scope>
    <source>
        <strain evidence="5">CCMP2712</strain>
    </source>
</reference>
<dbReference type="HOGENOM" id="CLU_1417616_0_0_1"/>
<dbReference type="EnsemblProtists" id="EKX38050">
    <property type="protein sequence ID" value="EKX38050"/>
    <property type="gene ID" value="GUITHDRAFT_115812"/>
</dbReference>
<feature type="coiled-coil region" evidence="1">
    <location>
        <begin position="80"/>
        <end position="107"/>
    </location>
</feature>
<dbReference type="Proteomes" id="UP000011087">
    <property type="component" value="Unassembled WGS sequence"/>
</dbReference>
<keyword evidence="5" id="KW-1185">Reference proteome</keyword>
<evidence type="ECO:0000313" key="4">
    <source>
        <dbReference type="EnsemblProtists" id="EKX38050"/>
    </source>
</evidence>
<reference evidence="3 5" key="1">
    <citation type="journal article" date="2012" name="Nature">
        <title>Algal genomes reveal evolutionary mosaicism and the fate of nucleomorphs.</title>
        <authorList>
            <consortium name="DOE Joint Genome Institute"/>
            <person name="Curtis B.A."/>
            <person name="Tanifuji G."/>
            <person name="Burki F."/>
            <person name="Gruber A."/>
            <person name="Irimia M."/>
            <person name="Maruyama S."/>
            <person name="Arias M.C."/>
            <person name="Ball S.G."/>
            <person name="Gile G.H."/>
            <person name="Hirakawa Y."/>
            <person name="Hopkins J.F."/>
            <person name="Kuo A."/>
            <person name="Rensing S.A."/>
            <person name="Schmutz J."/>
            <person name="Symeonidi A."/>
            <person name="Elias M."/>
            <person name="Eveleigh R.J."/>
            <person name="Herman E.K."/>
            <person name="Klute M.J."/>
            <person name="Nakayama T."/>
            <person name="Obornik M."/>
            <person name="Reyes-Prieto A."/>
            <person name="Armbrust E.V."/>
            <person name="Aves S.J."/>
            <person name="Beiko R.G."/>
            <person name="Coutinho P."/>
            <person name="Dacks J.B."/>
            <person name="Durnford D.G."/>
            <person name="Fast N.M."/>
            <person name="Green B.R."/>
            <person name="Grisdale C.J."/>
            <person name="Hempel F."/>
            <person name="Henrissat B."/>
            <person name="Hoppner M.P."/>
            <person name="Ishida K."/>
            <person name="Kim E."/>
            <person name="Koreny L."/>
            <person name="Kroth P.G."/>
            <person name="Liu Y."/>
            <person name="Malik S.B."/>
            <person name="Maier U.G."/>
            <person name="McRose D."/>
            <person name="Mock T."/>
            <person name="Neilson J.A."/>
            <person name="Onodera N.T."/>
            <person name="Poole A.M."/>
            <person name="Pritham E.J."/>
            <person name="Richards T.A."/>
            <person name="Rocap G."/>
            <person name="Roy S.W."/>
            <person name="Sarai C."/>
            <person name="Schaack S."/>
            <person name="Shirato S."/>
            <person name="Slamovits C.H."/>
            <person name="Spencer D.F."/>
            <person name="Suzuki S."/>
            <person name="Worden A.Z."/>
            <person name="Zauner S."/>
            <person name="Barry K."/>
            <person name="Bell C."/>
            <person name="Bharti A.K."/>
            <person name="Crow J.A."/>
            <person name="Grimwood J."/>
            <person name="Kramer R."/>
            <person name="Lindquist E."/>
            <person name="Lucas S."/>
            <person name="Salamov A."/>
            <person name="McFadden G.I."/>
            <person name="Lane C.E."/>
            <person name="Keeling P.J."/>
            <person name="Gray M.W."/>
            <person name="Grigoriev I.V."/>
            <person name="Archibald J.M."/>
        </authorList>
    </citation>
    <scope>NUCLEOTIDE SEQUENCE</scope>
    <source>
        <strain evidence="3 5">CCMP2712</strain>
    </source>
</reference>
<dbReference type="RefSeq" id="XP_005825030.1">
    <property type="nucleotide sequence ID" value="XM_005824973.1"/>
</dbReference>
<proteinExistence type="predicted"/>
<dbReference type="PaxDb" id="55529-EKX38050"/>
<evidence type="ECO:0000313" key="5">
    <source>
        <dbReference type="Proteomes" id="UP000011087"/>
    </source>
</evidence>